<evidence type="ECO:0000313" key="17">
    <source>
        <dbReference type="Proteomes" id="UP000285301"/>
    </source>
</evidence>
<dbReference type="InterPro" id="IPR038770">
    <property type="entry name" value="Na+/solute_symporter_sf"/>
</dbReference>
<dbReference type="GO" id="GO:0005615">
    <property type="term" value="C:extracellular space"/>
    <property type="evidence" value="ECO:0007669"/>
    <property type="project" value="TreeGrafter"/>
</dbReference>
<feature type="compositionally biased region" description="Basic and acidic residues" evidence="10">
    <location>
        <begin position="261"/>
        <end position="270"/>
    </location>
</feature>
<evidence type="ECO:0000256" key="10">
    <source>
        <dbReference type="SAM" id="MobiDB-lite"/>
    </source>
</evidence>
<evidence type="ECO:0000256" key="9">
    <source>
        <dbReference type="PROSITE-ProRule" id="PRU00090"/>
    </source>
</evidence>
<evidence type="ECO:0000313" key="14">
    <source>
        <dbReference type="EMBL" id="RWS11927.1"/>
    </source>
</evidence>
<evidence type="ECO:0000256" key="7">
    <source>
        <dbReference type="ARBA" id="ARBA00022782"/>
    </source>
</evidence>
<dbReference type="InterPro" id="IPR020067">
    <property type="entry name" value="Frizzled_dom"/>
</dbReference>
<evidence type="ECO:0000256" key="1">
    <source>
        <dbReference type="ARBA" id="ARBA00004613"/>
    </source>
</evidence>
<keyword evidence="17" id="KW-1185">Reference proteome</keyword>
<comment type="subcellular location">
    <subcellularLocation>
        <location evidence="1">Secreted</location>
    </subcellularLocation>
</comment>
<evidence type="ECO:0000256" key="11">
    <source>
        <dbReference type="SAM" id="Phobius"/>
    </source>
</evidence>
<feature type="transmembrane region" description="Helical" evidence="11">
    <location>
        <begin position="639"/>
        <end position="663"/>
    </location>
</feature>
<evidence type="ECO:0000256" key="4">
    <source>
        <dbReference type="ARBA" id="ARBA00022525"/>
    </source>
</evidence>
<dbReference type="STRING" id="1965070.A0A3S3Q198"/>
<keyword evidence="6 12" id="KW-0732">Signal</keyword>
<feature type="chain" id="PRO_5033399079" evidence="12">
    <location>
        <begin position="24"/>
        <end position="709"/>
    </location>
</feature>
<keyword evidence="3" id="KW-0217">Developmental protein</keyword>
<accession>A0A3S3Q198</accession>
<name>A0A3S3Q198_9ACAR</name>
<keyword evidence="5" id="KW-0879">Wnt signaling pathway</keyword>
<dbReference type="EMBL" id="NCKU01001520">
    <property type="protein sequence ID" value="RWS11927.1"/>
    <property type="molecule type" value="Genomic_DNA"/>
</dbReference>
<dbReference type="GO" id="GO:0035567">
    <property type="term" value="P:non-canonical Wnt signaling pathway"/>
    <property type="evidence" value="ECO:0007669"/>
    <property type="project" value="TreeGrafter"/>
</dbReference>
<protein>
    <submittedName>
        <fullName evidence="15">Secreted frizzled-related protein 5-like protein</fullName>
    </submittedName>
</protein>
<dbReference type="GO" id="GO:0060070">
    <property type="term" value="P:canonical Wnt signaling pathway"/>
    <property type="evidence" value="ECO:0007669"/>
    <property type="project" value="TreeGrafter"/>
</dbReference>
<feature type="domain" description="FZ" evidence="13">
    <location>
        <begin position="41"/>
        <end position="173"/>
    </location>
</feature>
<dbReference type="GO" id="GO:0030154">
    <property type="term" value="P:cell differentiation"/>
    <property type="evidence" value="ECO:0007669"/>
    <property type="project" value="UniProtKB-KW"/>
</dbReference>
<evidence type="ECO:0000256" key="2">
    <source>
        <dbReference type="ARBA" id="ARBA00010054"/>
    </source>
</evidence>
<reference evidence="15 17" key="1">
    <citation type="journal article" date="2018" name="Gigascience">
        <title>Genomes of trombidid mites reveal novel predicted allergens and laterally-transferred genes associated with secondary metabolism.</title>
        <authorList>
            <person name="Dong X."/>
            <person name="Chaisiri K."/>
            <person name="Xia D."/>
            <person name="Armstrong S.D."/>
            <person name="Fang Y."/>
            <person name="Donnelly M.J."/>
            <person name="Kadowaki T."/>
            <person name="McGarry J.W."/>
            <person name="Darby A.C."/>
            <person name="Makepeace B.L."/>
        </authorList>
    </citation>
    <scope>NUCLEOTIDE SEQUENCE [LARGE SCALE GENOMIC DNA]</scope>
    <source>
        <strain evidence="15">UoL-WK</strain>
    </source>
</reference>
<sequence length="709" mass="80587">MAINYRQSLLIVIICSLLSVCLALTIPLPQENFSWQRSLSSNTPVCVDIPVNLTLCHGIGYTKMRLPNLLHHDSLYEAFVQMKNGDCLDDCKVSQQAVSWIPLSQLGCHPDTQLFLCSLFTPVCLDHPIPPCRSLCLSVQSSCESTMIKYGYPWPNIVRCDQFPVDNDMCIQAQHKNTKIDLNLANKAITSPGDLEPQKHHFNPQTQKPEKRRNKHKRKHKHDNHRGVNENESGKPGAPWNWNPPHEETKSTKSEFLVENPVEKRNTNENDVDGKKIFMDIISKYCLSEWSIKARGAIQRANNSVALKVRNYRVLHGNFPSESKTVQIHVPLNISEELSKSELTKGARRRFYIMGRAREAVFVMHWPHKLGQFRKALKTIKSGEIKCEVGDSLKSTQPSKVENDSERNERRKEKQRLREERKEERRRQRRLKKDQNNQKSSNDLKSLASGKYQISVTSDDEKAAKIDGNNTVEMDESEVFVKNFAFTVKGVILGKANNLIRLKRQKDSEWIQVLEKTLKMAVLRVKNPLHQYFTIFIAILVCINNTNIGCILDLKVIRDVLRRPIAPIIGFLCQFLFVPLASFGFGKVYFVHNNAWKLGLIGLLTLRHQKQFLGAFTGCTVAALGGLYTHFYIIQLFEWIVIFAGSSVVWGGFLFGALVSILFQLLRKQVITVSIETALQNPAVTFVLLQTSIAEPDADLAAIPIVGHM</sequence>
<dbReference type="InterPro" id="IPR015526">
    <property type="entry name" value="Frizzled/SFRP"/>
</dbReference>
<keyword evidence="7" id="KW-0221">Differentiation</keyword>
<comment type="caution">
    <text evidence="9">Lacks conserved residue(s) required for the propagation of feature annotation.</text>
</comment>
<keyword evidence="4" id="KW-0964">Secreted</keyword>
<keyword evidence="11" id="KW-0472">Membrane</keyword>
<evidence type="ECO:0000256" key="3">
    <source>
        <dbReference type="ARBA" id="ARBA00022473"/>
    </source>
</evidence>
<feature type="region of interest" description="Disordered" evidence="10">
    <location>
        <begin position="391"/>
        <end position="444"/>
    </location>
</feature>
<comment type="caution">
    <text evidence="15">The sequence shown here is derived from an EMBL/GenBank/DDBJ whole genome shotgun (WGS) entry which is preliminary data.</text>
</comment>
<reference evidence="15" key="2">
    <citation type="submission" date="2018-11" db="EMBL/GenBank/DDBJ databases">
        <title>Trombidioid mite genomics.</title>
        <authorList>
            <person name="Dong X."/>
        </authorList>
    </citation>
    <scope>NUCLEOTIDE SEQUENCE</scope>
    <source>
        <strain evidence="15">UoL-WK</strain>
    </source>
</reference>
<feature type="non-terminal residue" evidence="15">
    <location>
        <position position="709"/>
    </location>
</feature>
<evidence type="ECO:0000256" key="12">
    <source>
        <dbReference type="SAM" id="SignalP"/>
    </source>
</evidence>
<comment type="similarity">
    <text evidence="2">Belongs to the secreted frizzled-related protein (sFRP) family.</text>
</comment>
<dbReference type="OrthoDB" id="10053709at2759"/>
<feature type="region of interest" description="Disordered" evidence="10">
    <location>
        <begin position="189"/>
        <end position="270"/>
    </location>
</feature>
<feature type="disulfide bond" evidence="9">
    <location>
        <begin position="136"/>
        <end position="160"/>
    </location>
</feature>
<evidence type="ECO:0000313" key="15">
    <source>
        <dbReference type="EMBL" id="RWS12021.1"/>
    </source>
</evidence>
<dbReference type="Gene3D" id="1.20.1530.20">
    <property type="match status" value="2"/>
</dbReference>
<dbReference type="SUPFAM" id="SSF63501">
    <property type="entry name" value="Frizzled cysteine-rich domain"/>
    <property type="match status" value="1"/>
</dbReference>
<evidence type="ECO:0000256" key="6">
    <source>
        <dbReference type="ARBA" id="ARBA00022729"/>
    </source>
</evidence>
<dbReference type="FunFam" id="1.10.2000.10:FF:000001">
    <property type="entry name" value="secreted frizzled-related protein 2"/>
    <property type="match status" value="1"/>
</dbReference>
<feature type="transmembrane region" description="Helical" evidence="11">
    <location>
        <begin position="564"/>
        <end position="583"/>
    </location>
</feature>
<dbReference type="PROSITE" id="PS50038">
    <property type="entry name" value="FZ"/>
    <property type="match status" value="1"/>
</dbReference>
<feature type="compositionally biased region" description="Basic residues" evidence="10">
    <location>
        <begin position="210"/>
        <end position="224"/>
    </location>
</feature>
<feature type="transmembrane region" description="Helical" evidence="11">
    <location>
        <begin position="532"/>
        <end position="552"/>
    </location>
</feature>
<proteinExistence type="inferred from homology"/>
<dbReference type="PANTHER" id="PTHR11309">
    <property type="entry name" value="FRIZZLED"/>
    <property type="match status" value="1"/>
</dbReference>
<feature type="signal peptide" evidence="12">
    <location>
        <begin position="1"/>
        <end position="23"/>
    </location>
</feature>
<evidence type="ECO:0000259" key="13">
    <source>
        <dbReference type="PROSITE" id="PS50038"/>
    </source>
</evidence>
<evidence type="ECO:0000313" key="16">
    <source>
        <dbReference type="EMBL" id="RWS12024.1"/>
    </source>
</evidence>
<evidence type="ECO:0000256" key="8">
    <source>
        <dbReference type="ARBA" id="ARBA00023157"/>
    </source>
</evidence>
<gene>
    <name evidence="14" type="ORF">B4U79_03277</name>
    <name evidence="15" type="ORF">B4U79_11129</name>
    <name evidence="16" type="ORF">B4U79_11365</name>
</gene>
<organism evidence="15 17">
    <name type="scientific">Dinothrombium tinctorium</name>
    <dbReference type="NCBI Taxonomy" id="1965070"/>
    <lineage>
        <taxon>Eukaryota</taxon>
        <taxon>Metazoa</taxon>
        <taxon>Ecdysozoa</taxon>
        <taxon>Arthropoda</taxon>
        <taxon>Chelicerata</taxon>
        <taxon>Arachnida</taxon>
        <taxon>Acari</taxon>
        <taxon>Acariformes</taxon>
        <taxon>Trombidiformes</taxon>
        <taxon>Prostigmata</taxon>
        <taxon>Anystina</taxon>
        <taxon>Parasitengona</taxon>
        <taxon>Trombidioidea</taxon>
        <taxon>Trombidiidae</taxon>
        <taxon>Dinothrombium</taxon>
    </lineage>
</organism>
<dbReference type="InterPro" id="IPR036790">
    <property type="entry name" value="Frizzled_dom_sf"/>
</dbReference>
<dbReference type="Proteomes" id="UP000285301">
    <property type="component" value="Unassembled WGS sequence"/>
</dbReference>
<dbReference type="EMBL" id="NCKU01001475">
    <property type="protein sequence ID" value="RWS12024.1"/>
    <property type="molecule type" value="Genomic_DNA"/>
</dbReference>
<dbReference type="GO" id="GO:0017147">
    <property type="term" value="F:Wnt-protein binding"/>
    <property type="evidence" value="ECO:0007669"/>
    <property type="project" value="TreeGrafter"/>
</dbReference>
<dbReference type="AlphaFoldDB" id="A0A3S3Q198"/>
<keyword evidence="8 9" id="KW-1015">Disulfide bond</keyword>
<dbReference type="EMBL" id="NCKU01001477">
    <property type="protein sequence ID" value="RWS12021.1"/>
    <property type="molecule type" value="Genomic_DNA"/>
</dbReference>
<evidence type="ECO:0000256" key="5">
    <source>
        <dbReference type="ARBA" id="ARBA00022687"/>
    </source>
</evidence>
<dbReference type="SMART" id="SM00063">
    <property type="entry name" value="FRI"/>
    <property type="match status" value="1"/>
</dbReference>
<dbReference type="Pfam" id="PF01392">
    <property type="entry name" value="Fz"/>
    <property type="match status" value="1"/>
</dbReference>
<dbReference type="Gene3D" id="1.10.2000.10">
    <property type="entry name" value="Frizzled cysteine-rich domain"/>
    <property type="match status" value="1"/>
</dbReference>
<keyword evidence="11" id="KW-0812">Transmembrane</keyword>
<dbReference type="PANTHER" id="PTHR11309:SF148">
    <property type="entry name" value="SECRETED FRIZZLED-RELATED PROTEIN 1"/>
    <property type="match status" value="1"/>
</dbReference>
<feature type="compositionally biased region" description="Basic and acidic residues" evidence="10">
    <location>
        <begin position="401"/>
        <end position="426"/>
    </location>
</feature>
<keyword evidence="11" id="KW-1133">Transmembrane helix</keyword>
<feature type="transmembrane region" description="Helical" evidence="11">
    <location>
        <begin position="613"/>
        <end position="633"/>
    </location>
</feature>